<comment type="caution">
    <text evidence="4">The sequence shown here is derived from an EMBL/GenBank/DDBJ whole genome shotgun (WGS) entry which is preliminary data.</text>
</comment>
<gene>
    <name evidence="4" type="ORF">HNR28_000721</name>
</gene>
<comment type="similarity">
    <text evidence="1">Belongs to the leucine-binding protein family.</text>
</comment>
<dbReference type="InterPro" id="IPR028082">
    <property type="entry name" value="Peripla_BP_I"/>
</dbReference>
<protein>
    <submittedName>
        <fullName evidence="4">Branched-chain amino acid transport system substrate-binding protein</fullName>
    </submittedName>
</protein>
<dbReference type="EMBL" id="JACHIB010000003">
    <property type="protein sequence ID" value="MBB6082696.1"/>
    <property type="molecule type" value="Genomic_DNA"/>
</dbReference>
<name>A0A7W9TM29_CASDE</name>
<organism evidence="4 5">
    <name type="scientific">Castellaniella defragrans</name>
    <name type="common">Alcaligenes defragrans</name>
    <dbReference type="NCBI Taxonomy" id="75697"/>
    <lineage>
        <taxon>Bacteria</taxon>
        <taxon>Pseudomonadati</taxon>
        <taxon>Pseudomonadota</taxon>
        <taxon>Betaproteobacteria</taxon>
        <taxon>Burkholderiales</taxon>
        <taxon>Alcaligenaceae</taxon>
        <taxon>Castellaniella</taxon>
    </lineage>
</organism>
<dbReference type="Gene3D" id="3.40.50.2300">
    <property type="match status" value="2"/>
</dbReference>
<accession>A0A7W9TM29</accession>
<reference evidence="4 5" key="1">
    <citation type="submission" date="2020-08" db="EMBL/GenBank/DDBJ databases">
        <title>Genomic Encyclopedia of Type Strains, Phase IV (KMG-IV): sequencing the most valuable type-strain genomes for metagenomic binning, comparative biology and taxonomic classification.</title>
        <authorList>
            <person name="Goeker M."/>
        </authorList>
    </citation>
    <scope>NUCLEOTIDE SEQUENCE [LARGE SCALE GENOMIC DNA]</scope>
    <source>
        <strain evidence="4 5">DSM 12141</strain>
    </source>
</reference>
<dbReference type="PANTHER" id="PTHR30483">
    <property type="entry name" value="LEUCINE-SPECIFIC-BINDING PROTEIN"/>
    <property type="match status" value="1"/>
</dbReference>
<dbReference type="AlphaFoldDB" id="A0A7W9TM29"/>
<evidence type="ECO:0000313" key="5">
    <source>
        <dbReference type="Proteomes" id="UP000541136"/>
    </source>
</evidence>
<dbReference type="PANTHER" id="PTHR30483:SF38">
    <property type="entry name" value="BLR7848 PROTEIN"/>
    <property type="match status" value="1"/>
</dbReference>
<sequence>MNLFLETFPAPPRVLRWLILAGAACLSMSASGAELKVGVISSLSGPVSALGIPYEKGIRAAHARFPEVAGHRVELIVLDDASDPTTAGRNARKLVNEDKVDVLIGTSGVPGAMAIAAVAQELKTPLISPTPISLPGREHDWTVAASQPFELMVSAVVKRMKAEGVRTVAFIGFSDALGDLAYDSLVRSAGEQGIEVVANERYARGDMSVAGQVLKIMARRPDAVFAGNSGTPGALPYLELANRRYAGRLYGTHGLINADFVRVGGRSIEGLEVPSGPVLVAEQLPAGDPIRAVSMAFRASYRQLYGAPPTDAFSAYTYDAYLVLADAAARVGADAGPPGTPAYRQALKDAIVSTRELAGTHGIYNFGRDSRYGSDERAVVMVRMEGGQWKLAAQPKPPGR</sequence>
<dbReference type="RefSeq" id="WP_170288452.1">
    <property type="nucleotide sequence ID" value="NZ_JACHIB010000003.1"/>
</dbReference>
<evidence type="ECO:0000259" key="3">
    <source>
        <dbReference type="Pfam" id="PF13458"/>
    </source>
</evidence>
<dbReference type="InterPro" id="IPR051010">
    <property type="entry name" value="BCAA_transport"/>
</dbReference>
<dbReference type="CDD" id="cd06333">
    <property type="entry name" value="PBP1_ABC_RPA1789-like"/>
    <property type="match status" value="1"/>
</dbReference>
<evidence type="ECO:0000256" key="2">
    <source>
        <dbReference type="ARBA" id="ARBA00022729"/>
    </source>
</evidence>
<keyword evidence="2" id="KW-0732">Signal</keyword>
<dbReference type="Proteomes" id="UP000541136">
    <property type="component" value="Unassembled WGS sequence"/>
</dbReference>
<evidence type="ECO:0000256" key="1">
    <source>
        <dbReference type="ARBA" id="ARBA00010062"/>
    </source>
</evidence>
<dbReference type="InterPro" id="IPR028081">
    <property type="entry name" value="Leu-bd"/>
</dbReference>
<dbReference type="Pfam" id="PF13458">
    <property type="entry name" value="Peripla_BP_6"/>
    <property type="match status" value="1"/>
</dbReference>
<proteinExistence type="inferred from homology"/>
<evidence type="ECO:0000313" key="4">
    <source>
        <dbReference type="EMBL" id="MBB6082696.1"/>
    </source>
</evidence>
<dbReference type="SUPFAM" id="SSF53822">
    <property type="entry name" value="Periplasmic binding protein-like I"/>
    <property type="match status" value="1"/>
</dbReference>
<feature type="domain" description="Leucine-binding protein" evidence="3">
    <location>
        <begin position="35"/>
        <end position="351"/>
    </location>
</feature>